<protein>
    <submittedName>
        <fullName evidence="1">Uncharacterized protein</fullName>
    </submittedName>
</protein>
<dbReference type="EMBL" id="JACXVP010000012">
    <property type="protein sequence ID" value="KAG5571510.1"/>
    <property type="molecule type" value="Genomic_DNA"/>
</dbReference>
<name>A0A9J5W950_SOLCO</name>
<comment type="caution">
    <text evidence="1">The sequence shown here is derived from an EMBL/GenBank/DDBJ whole genome shotgun (WGS) entry which is preliminary data.</text>
</comment>
<accession>A0A9J5W950</accession>
<sequence length="40" mass="4884">MKAPAVEERIVVEHKKREQMKYWSAKWHVLRYRLSVAESI</sequence>
<proteinExistence type="predicted"/>
<reference evidence="1 2" key="1">
    <citation type="submission" date="2020-09" db="EMBL/GenBank/DDBJ databases">
        <title>De no assembly of potato wild relative species, Solanum commersonii.</title>
        <authorList>
            <person name="Cho K."/>
        </authorList>
    </citation>
    <scope>NUCLEOTIDE SEQUENCE [LARGE SCALE GENOMIC DNA]</scope>
    <source>
        <strain evidence="1">LZ3.2</strain>
        <tissue evidence="1">Leaf</tissue>
    </source>
</reference>
<evidence type="ECO:0000313" key="2">
    <source>
        <dbReference type="Proteomes" id="UP000824120"/>
    </source>
</evidence>
<dbReference type="AlphaFoldDB" id="A0A9J5W950"/>
<dbReference type="Proteomes" id="UP000824120">
    <property type="component" value="Chromosome 12"/>
</dbReference>
<keyword evidence="2" id="KW-1185">Reference proteome</keyword>
<gene>
    <name evidence="1" type="ORF">H5410_061276</name>
</gene>
<organism evidence="1 2">
    <name type="scientific">Solanum commersonii</name>
    <name type="common">Commerson's wild potato</name>
    <name type="synonym">Commerson's nightshade</name>
    <dbReference type="NCBI Taxonomy" id="4109"/>
    <lineage>
        <taxon>Eukaryota</taxon>
        <taxon>Viridiplantae</taxon>
        <taxon>Streptophyta</taxon>
        <taxon>Embryophyta</taxon>
        <taxon>Tracheophyta</taxon>
        <taxon>Spermatophyta</taxon>
        <taxon>Magnoliopsida</taxon>
        <taxon>eudicotyledons</taxon>
        <taxon>Gunneridae</taxon>
        <taxon>Pentapetalae</taxon>
        <taxon>asterids</taxon>
        <taxon>lamiids</taxon>
        <taxon>Solanales</taxon>
        <taxon>Solanaceae</taxon>
        <taxon>Solanoideae</taxon>
        <taxon>Solaneae</taxon>
        <taxon>Solanum</taxon>
    </lineage>
</organism>
<evidence type="ECO:0000313" key="1">
    <source>
        <dbReference type="EMBL" id="KAG5571510.1"/>
    </source>
</evidence>